<protein>
    <submittedName>
        <fullName evidence="1">Uncharacterized protein</fullName>
    </submittedName>
</protein>
<accession>A0A318J160</accession>
<evidence type="ECO:0000313" key="2">
    <source>
        <dbReference type="Proteomes" id="UP000247755"/>
    </source>
</evidence>
<name>A0A318J160_BURPY</name>
<gene>
    <name evidence="1" type="ORF">NA66_1001734</name>
</gene>
<reference evidence="1 2" key="1">
    <citation type="submission" date="2018-05" db="EMBL/GenBank/DDBJ databases">
        <title>Comparative genomics of bacterial root endophytes of switchgrass collected from native prairies over two seasons.</title>
        <authorList>
            <person name="Tang Y."/>
        </authorList>
    </citation>
    <scope>NUCLEOTIDE SEQUENCE [LARGE SCALE GENOMIC DNA]</scope>
    <source>
        <strain evidence="1 2">NFIX32</strain>
    </source>
</reference>
<evidence type="ECO:0000313" key="1">
    <source>
        <dbReference type="EMBL" id="PXX41124.1"/>
    </source>
</evidence>
<sequence length="65" mass="7032">MKLCSACAPSKFRDGSSTGNGSWHGEFDRVFLPKGMFKTNGLGNLEHIETGSEDFRSYAISGDDA</sequence>
<dbReference type="EMBL" id="QJJY01000001">
    <property type="protein sequence ID" value="PXX41124.1"/>
    <property type="molecule type" value="Genomic_DNA"/>
</dbReference>
<dbReference type="Proteomes" id="UP000247755">
    <property type="component" value="Unassembled WGS sequence"/>
</dbReference>
<dbReference type="AlphaFoldDB" id="A0A318J160"/>
<organism evidence="1 2">
    <name type="scientific">Burkholderia pyrrocinia</name>
    <name type="common">Pseudomonas pyrrocinia</name>
    <dbReference type="NCBI Taxonomy" id="60550"/>
    <lineage>
        <taxon>Bacteria</taxon>
        <taxon>Pseudomonadati</taxon>
        <taxon>Pseudomonadota</taxon>
        <taxon>Betaproteobacteria</taxon>
        <taxon>Burkholderiales</taxon>
        <taxon>Burkholderiaceae</taxon>
        <taxon>Burkholderia</taxon>
        <taxon>Burkholderia cepacia complex</taxon>
    </lineage>
</organism>
<comment type="caution">
    <text evidence="1">The sequence shown here is derived from an EMBL/GenBank/DDBJ whole genome shotgun (WGS) entry which is preliminary data.</text>
</comment>
<proteinExistence type="predicted"/>